<feature type="signal peptide" evidence="1">
    <location>
        <begin position="1"/>
        <end position="21"/>
    </location>
</feature>
<feature type="chain" id="PRO_5002907388" evidence="1">
    <location>
        <begin position="22"/>
        <end position="269"/>
    </location>
</feature>
<keyword evidence="3" id="KW-1185">Reference proteome</keyword>
<dbReference type="AlphaFoldDB" id="C1F4R6"/>
<dbReference type="STRING" id="240015.ACP_1187"/>
<dbReference type="OrthoDB" id="110629at2"/>
<name>C1F4R6_ACIC5</name>
<protein>
    <submittedName>
        <fullName evidence="2">Uncharacterized protein</fullName>
    </submittedName>
</protein>
<dbReference type="Proteomes" id="UP000002207">
    <property type="component" value="Chromosome"/>
</dbReference>
<reference evidence="2 3" key="1">
    <citation type="journal article" date="2009" name="Appl. Environ. Microbiol.">
        <title>Three genomes from the phylum Acidobacteria provide insight into the lifestyles of these microorganisms in soils.</title>
        <authorList>
            <person name="Ward N.L."/>
            <person name="Challacombe J.F."/>
            <person name="Janssen P.H."/>
            <person name="Henrissat B."/>
            <person name="Coutinho P.M."/>
            <person name="Wu M."/>
            <person name="Xie G."/>
            <person name="Haft D.H."/>
            <person name="Sait M."/>
            <person name="Badger J."/>
            <person name="Barabote R.D."/>
            <person name="Bradley B."/>
            <person name="Brettin T.S."/>
            <person name="Brinkac L.M."/>
            <person name="Bruce D."/>
            <person name="Creasy T."/>
            <person name="Daugherty S.C."/>
            <person name="Davidsen T.M."/>
            <person name="DeBoy R.T."/>
            <person name="Detter J.C."/>
            <person name="Dodson R.J."/>
            <person name="Durkin A.S."/>
            <person name="Ganapathy A."/>
            <person name="Gwinn-Giglio M."/>
            <person name="Han C.S."/>
            <person name="Khouri H."/>
            <person name="Kiss H."/>
            <person name="Kothari S.P."/>
            <person name="Madupu R."/>
            <person name="Nelson K.E."/>
            <person name="Nelson W.C."/>
            <person name="Paulsen I."/>
            <person name="Penn K."/>
            <person name="Ren Q."/>
            <person name="Rosovitz M.J."/>
            <person name="Selengut J.D."/>
            <person name="Shrivastava S."/>
            <person name="Sullivan S.A."/>
            <person name="Tapia R."/>
            <person name="Thompson L.S."/>
            <person name="Watkins K.L."/>
            <person name="Yang Q."/>
            <person name="Yu C."/>
            <person name="Zafar N."/>
            <person name="Zhou L."/>
            <person name="Kuske C.R."/>
        </authorList>
    </citation>
    <scope>NUCLEOTIDE SEQUENCE [LARGE SCALE GENOMIC DNA]</scope>
    <source>
        <strain evidence="3">ATCC 51196 / DSM 11244 / BCRC 80197 / JCM 7670 / NBRC 15755 / NCIMB 13165 / 161</strain>
    </source>
</reference>
<keyword evidence="1" id="KW-0732">Signal</keyword>
<dbReference type="KEGG" id="aca:ACP_1187"/>
<gene>
    <name evidence="2" type="ordered locus">ACP_1187</name>
</gene>
<dbReference type="InParanoid" id="C1F4R6"/>
<evidence type="ECO:0000256" key="1">
    <source>
        <dbReference type="SAM" id="SignalP"/>
    </source>
</evidence>
<dbReference type="HOGENOM" id="CLU_1032996_0_0_0"/>
<dbReference type="EMBL" id="CP001472">
    <property type="protein sequence ID" value="ACO32470.1"/>
    <property type="molecule type" value="Genomic_DNA"/>
</dbReference>
<evidence type="ECO:0000313" key="2">
    <source>
        <dbReference type="EMBL" id="ACO32470.1"/>
    </source>
</evidence>
<dbReference type="RefSeq" id="WP_015896337.1">
    <property type="nucleotide sequence ID" value="NC_012483.1"/>
</dbReference>
<evidence type="ECO:0000313" key="3">
    <source>
        <dbReference type="Proteomes" id="UP000002207"/>
    </source>
</evidence>
<proteinExistence type="predicted"/>
<sequence>MKRSITTAVLAAALGVLPAHAQFGSGIVYDPTQSAHAIQQIAQANRLYTTTIETTRNVIAEYNLAMRLASLPQNLYTSYSNLGRQQWSRLVRPENTYGNSAAWMNAASTGYGATAATQSASIAEPGKIAGYSSLSPVGKQIIAAQGATVDLDNAVDASSLQTIGTIRAESAQREADIAALEAASHSSSPAEHTEMATLQRINQALLIQLRTQQETNQILQAEALQQLVGQKVQQDNLKSLFVTANDYQQNFNSVTPQETSAGTEWAFHY</sequence>
<organism evidence="2 3">
    <name type="scientific">Acidobacterium capsulatum (strain ATCC 51196 / DSM 11244 / BCRC 80197 / JCM 7670 / NBRC 15755 / NCIMB 13165 / 161)</name>
    <dbReference type="NCBI Taxonomy" id="240015"/>
    <lineage>
        <taxon>Bacteria</taxon>
        <taxon>Pseudomonadati</taxon>
        <taxon>Acidobacteriota</taxon>
        <taxon>Terriglobia</taxon>
        <taxon>Terriglobales</taxon>
        <taxon>Acidobacteriaceae</taxon>
        <taxon>Acidobacterium</taxon>
    </lineage>
</organism>
<accession>C1F4R6</accession>